<dbReference type="InterPro" id="IPR006102">
    <property type="entry name" value="Ig-like_GH2"/>
</dbReference>
<dbReference type="InterPro" id="IPR006101">
    <property type="entry name" value="Glyco_hydro_2"/>
</dbReference>
<dbReference type="Pfam" id="PF02837">
    <property type="entry name" value="Glyco_hydro_2_N"/>
    <property type="match status" value="1"/>
</dbReference>
<dbReference type="InterPro" id="IPR006104">
    <property type="entry name" value="Glyco_hydro_2_N"/>
</dbReference>
<keyword evidence="3" id="KW-0326">Glycosidase</keyword>
<evidence type="ECO:0000259" key="8">
    <source>
        <dbReference type="Pfam" id="PF11721"/>
    </source>
</evidence>
<feature type="domain" description="Malectin" evidence="8">
    <location>
        <begin position="715"/>
        <end position="892"/>
    </location>
</feature>
<dbReference type="SUPFAM" id="SSF49303">
    <property type="entry name" value="beta-Galactosidase/glucuronidase domain"/>
    <property type="match status" value="1"/>
</dbReference>
<dbReference type="InterPro" id="IPR036156">
    <property type="entry name" value="Beta-gal/glucu_dom_sf"/>
</dbReference>
<evidence type="ECO:0000259" key="7">
    <source>
        <dbReference type="Pfam" id="PF02837"/>
    </source>
</evidence>
<keyword evidence="10" id="KW-1185">Reference proteome</keyword>
<evidence type="ECO:0000313" key="10">
    <source>
        <dbReference type="Proteomes" id="UP001199816"/>
    </source>
</evidence>
<gene>
    <name evidence="9" type="ORF">LQ567_09930</name>
</gene>
<keyword evidence="2" id="KW-0378">Hydrolase</keyword>
<evidence type="ECO:0000256" key="4">
    <source>
        <dbReference type="SAM" id="SignalP"/>
    </source>
</evidence>
<sequence>MRTALLSFLMTGLLLLTLGSVAQPLRDTVSLNDNWVSVAGPNTGMYTGFEQPAYNTAQWKPVTVPHNWDDYYGYRRLLHGNLHGTAWYKRKFTVHRQAGKRYFLFFEGVGAYATVWINGKKAGSHAGGRTSFTLDVTDVVHSGSGNDLAVMAEHPANIQDLPWVCGGCSEERGFSEGSQPTGIFRPVRLITTNAVHVPAFGVHTWADVQDQRSLLHVNITLQNSGNGEPAVQLVTRLRDAAGRIAAGTQQTVRLKKDDSLTFTQPVLAVTNPVRWSVEQPYLYKLETIVTINGKEADRVTTSVGFRTIFWDSDTHRFFLNGRPLLINGIAEYEHLLGQSHAFSEEQVIARVKWLQAAGFNAFRDAHQPHNLLYGTLFNQKGILWWSQLSAHIWYDTPAFRQRFKTLLREWVIERRNDPSLILWGIQNESKLPEDFAKECTELIRSLDPTASKERLVTTCNGGKGTDWDVPQNWTGTYGGDPDAYGDDLKKQVLVGEYGAWRMLDLHTEGGFVQDGAYSEDRMTLLMEKKLRLAEQVKDSTAGHFFWLLASHDNPGRVQGGEGYRALDRIGPVNYKGMLTPWEEPADVYYMYRANYVPATAGPMVYIASHTWPNRWMKPGLKDSICVYSNCEEVALYNDVAAVPLGRQKSRGRGFHFQWDGADIRYNVLYAVGFVGGKPVARDTMVLYHLPEAPHFEQLFTGTAADTKPAAGYHYIYRINCGGPEYTDSHGNTWKADKAMPSEVQRKMINLKPQTVFRGTASWADRFPGMPAAFASQRRTFAPVRGTRDWPLFQAFRYGRQDLRYTFPLPNGTYQVELYFAEPWLGVGGGLDATGMRLFDVAFNGQTVLHNLDIWKEAGTNGALKKVIPVTVTKGLLEISFPHTAAGEALIAAIAVATKKQGVTAAPAFENITAIHGKEAASVSWLDIGDRPFTGEAVQISRLPPDLFGADWIRARRNTGVALSFRVQLASDVYVAIAGDAPDTLLLRDFEVTGTEMITDEQGGNVYRVYKKRVVAGTITMLPQTTDLLVAVTPSVNMQPAFDLKPVTSYKAADAQYGGGVRTEVIAGAPRSVVDTDAETFIEWTVKTGVADRYNITVKYYEPNNKANEATLVLHDAGGNRMVEQQIPLKFTRSGKWNLATVTTGSMINAGHYTVRLSLKNAKGLLVSGIDIQ</sequence>
<accession>A0ABS8PT48</accession>
<dbReference type="SUPFAM" id="SSF49785">
    <property type="entry name" value="Galactose-binding domain-like"/>
    <property type="match status" value="2"/>
</dbReference>
<dbReference type="InterPro" id="IPR017853">
    <property type="entry name" value="GH"/>
</dbReference>
<dbReference type="InterPro" id="IPR021720">
    <property type="entry name" value="Malectin_dom"/>
</dbReference>
<evidence type="ECO:0000256" key="1">
    <source>
        <dbReference type="ARBA" id="ARBA00007401"/>
    </source>
</evidence>
<evidence type="ECO:0000259" key="6">
    <source>
        <dbReference type="Pfam" id="PF02836"/>
    </source>
</evidence>
<dbReference type="Gene3D" id="2.60.120.260">
    <property type="entry name" value="Galactose-binding domain-like"/>
    <property type="match status" value="2"/>
</dbReference>
<evidence type="ECO:0000259" key="5">
    <source>
        <dbReference type="Pfam" id="PF00703"/>
    </source>
</evidence>
<dbReference type="InterPro" id="IPR006103">
    <property type="entry name" value="Glyco_hydro_2_cat"/>
</dbReference>
<dbReference type="PRINTS" id="PR00132">
    <property type="entry name" value="GLHYDRLASE2"/>
</dbReference>
<dbReference type="InterPro" id="IPR013783">
    <property type="entry name" value="Ig-like_fold"/>
</dbReference>
<protein>
    <submittedName>
        <fullName evidence="9">DUF4982 domain-containing protein</fullName>
    </submittedName>
</protein>
<dbReference type="Pfam" id="PF11721">
    <property type="entry name" value="Malectin"/>
    <property type="match status" value="1"/>
</dbReference>
<organism evidence="9 10">
    <name type="scientific">Niabella pedocola</name>
    <dbReference type="NCBI Taxonomy" id="1752077"/>
    <lineage>
        <taxon>Bacteria</taxon>
        <taxon>Pseudomonadati</taxon>
        <taxon>Bacteroidota</taxon>
        <taxon>Chitinophagia</taxon>
        <taxon>Chitinophagales</taxon>
        <taxon>Chitinophagaceae</taxon>
        <taxon>Niabella</taxon>
    </lineage>
</organism>
<feature type="domain" description="Glycoside hydrolase family 2 catalytic" evidence="6">
    <location>
        <begin position="315"/>
        <end position="457"/>
    </location>
</feature>
<proteinExistence type="inferred from homology"/>
<dbReference type="InterPro" id="IPR008979">
    <property type="entry name" value="Galactose-bd-like_sf"/>
</dbReference>
<feature type="domain" description="Glycoside hydrolase family 2 immunoglobulin-like beta-sandwich" evidence="5">
    <location>
        <begin position="203"/>
        <end position="306"/>
    </location>
</feature>
<reference evidence="9 10" key="1">
    <citation type="submission" date="2021-11" db="EMBL/GenBank/DDBJ databases">
        <title>Genomic of Niabella pedocola.</title>
        <authorList>
            <person name="Wu T."/>
        </authorList>
    </citation>
    <scope>NUCLEOTIDE SEQUENCE [LARGE SCALE GENOMIC DNA]</scope>
    <source>
        <strain evidence="9 10">JCM 31011</strain>
    </source>
</reference>
<dbReference type="EMBL" id="JAJNEC010000005">
    <property type="protein sequence ID" value="MCD2423081.1"/>
    <property type="molecule type" value="Genomic_DNA"/>
</dbReference>
<evidence type="ECO:0000256" key="2">
    <source>
        <dbReference type="ARBA" id="ARBA00022801"/>
    </source>
</evidence>
<dbReference type="Pfam" id="PF02836">
    <property type="entry name" value="Glyco_hydro_2_C"/>
    <property type="match status" value="1"/>
</dbReference>
<dbReference type="SUPFAM" id="SSF51445">
    <property type="entry name" value="(Trans)glycosidases"/>
    <property type="match status" value="1"/>
</dbReference>
<name>A0ABS8PT48_9BACT</name>
<evidence type="ECO:0000256" key="3">
    <source>
        <dbReference type="ARBA" id="ARBA00023295"/>
    </source>
</evidence>
<dbReference type="Pfam" id="PF00703">
    <property type="entry name" value="Glyco_hydro_2"/>
    <property type="match status" value="1"/>
</dbReference>
<evidence type="ECO:0000313" key="9">
    <source>
        <dbReference type="EMBL" id="MCD2423081.1"/>
    </source>
</evidence>
<dbReference type="RefSeq" id="WP_231004351.1">
    <property type="nucleotide sequence ID" value="NZ_JAJNEC010000005.1"/>
</dbReference>
<feature type="domain" description="Glycosyl hydrolases family 2 sugar binding" evidence="7">
    <location>
        <begin position="81"/>
        <end position="192"/>
    </location>
</feature>
<comment type="similarity">
    <text evidence="1">Belongs to the glycosyl hydrolase 2 family.</text>
</comment>
<dbReference type="PANTHER" id="PTHR42732:SF1">
    <property type="entry name" value="BETA-MANNOSIDASE"/>
    <property type="match status" value="1"/>
</dbReference>
<dbReference type="Gene3D" id="3.20.20.80">
    <property type="entry name" value="Glycosidases"/>
    <property type="match status" value="1"/>
</dbReference>
<comment type="caution">
    <text evidence="9">The sequence shown here is derived from an EMBL/GenBank/DDBJ whole genome shotgun (WGS) entry which is preliminary data.</text>
</comment>
<feature type="chain" id="PRO_5045881013" evidence="4">
    <location>
        <begin position="23"/>
        <end position="1172"/>
    </location>
</feature>
<dbReference type="InterPro" id="IPR051913">
    <property type="entry name" value="GH2_Domain-Containing"/>
</dbReference>
<feature type="signal peptide" evidence="4">
    <location>
        <begin position="1"/>
        <end position="22"/>
    </location>
</feature>
<dbReference type="PANTHER" id="PTHR42732">
    <property type="entry name" value="BETA-GALACTOSIDASE"/>
    <property type="match status" value="1"/>
</dbReference>
<dbReference type="Gene3D" id="2.60.40.10">
    <property type="entry name" value="Immunoglobulins"/>
    <property type="match status" value="2"/>
</dbReference>
<keyword evidence="4" id="KW-0732">Signal</keyword>
<dbReference type="Proteomes" id="UP001199816">
    <property type="component" value="Unassembled WGS sequence"/>
</dbReference>
<dbReference type="Gene3D" id="2.60.120.430">
    <property type="entry name" value="Galactose-binding lectin"/>
    <property type="match status" value="1"/>
</dbReference>